<keyword evidence="2" id="KW-1185">Reference proteome</keyword>
<evidence type="ECO:0000313" key="1">
    <source>
        <dbReference type="EMBL" id="QIA08329.1"/>
    </source>
</evidence>
<reference evidence="1 2" key="1">
    <citation type="submission" date="2020-02" db="EMBL/GenBank/DDBJ databases">
        <title>Genome sequencing for Draconibacterium sp. strain M1.</title>
        <authorList>
            <person name="Park S.-J."/>
        </authorList>
    </citation>
    <scope>NUCLEOTIDE SEQUENCE [LARGE SCALE GENOMIC DNA]</scope>
    <source>
        <strain evidence="1 2">M1</strain>
    </source>
</reference>
<gene>
    <name evidence="1" type="ORF">G0Q07_11665</name>
</gene>
<evidence type="ECO:0000313" key="2">
    <source>
        <dbReference type="Proteomes" id="UP000474630"/>
    </source>
</evidence>
<dbReference type="KEGG" id="drc:G0Q07_11665"/>
<dbReference type="RefSeq" id="WP_163346249.1">
    <property type="nucleotide sequence ID" value="NZ_CP048409.1"/>
</dbReference>
<dbReference type="EMBL" id="CP048409">
    <property type="protein sequence ID" value="QIA08329.1"/>
    <property type="molecule type" value="Genomic_DNA"/>
</dbReference>
<accession>A0A6C0RDY6</accession>
<dbReference type="Proteomes" id="UP000474630">
    <property type="component" value="Chromosome"/>
</dbReference>
<sequence length="179" mass="20096">MSEIIIIYSTIKFGRGRSEEQTLLTSIMNILKNTFFWLILLFITLPACDKDDELNVVSNREYNVGITIMGGYSQYISIFNGSYSGSESSVAFKPLKEGKIKEMQIKVSRNSLSENGKVVLRKNGNDSLIQEIEKGKTGYFVASDSIQLLADDEINLYVDASSQKQGEIELSIRVIIDYP</sequence>
<name>A0A6C0RDY6_9BACT</name>
<organism evidence="1 2">
    <name type="scientific">Draconibacterium halophilum</name>
    <dbReference type="NCBI Taxonomy" id="2706887"/>
    <lineage>
        <taxon>Bacteria</taxon>
        <taxon>Pseudomonadati</taxon>
        <taxon>Bacteroidota</taxon>
        <taxon>Bacteroidia</taxon>
        <taxon>Marinilabiliales</taxon>
        <taxon>Prolixibacteraceae</taxon>
        <taxon>Draconibacterium</taxon>
    </lineage>
</organism>
<dbReference type="AlphaFoldDB" id="A0A6C0RDY6"/>
<proteinExistence type="predicted"/>
<protein>
    <submittedName>
        <fullName evidence="1">Uncharacterized protein</fullName>
    </submittedName>
</protein>